<evidence type="ECO:0000256" key="5">
    <source>
        <dbReference type="ARBA" id="ARBA00023136"/>
    </source>
</evidence>
<accession>A0ABD5S3W0</accession>
<keyword evidence="8" id="KW-1185">Reference proteome</keyword>
<feature type="transmembrane region" description="Helical" evidence="6">
    <location>
        <begin position="175"/>
        <end position="194"/>
    </location>
</feature>
<dbReference type="InterPro" id="IPR001851">
    <property type="entry name" value="ABC_transp_permease"/>
</dbReference>
<dbReference type="Pfam" id="PF02653">
    <property type="entry name" value="BPD_transp_2"/>
    <property type="match status" value="1"/>
</dbReference>
<feature type="transmembrane region" description="Helical" evidence="6">
    <location>
        <begin position="142"/>
        <end position="163"/>
    </location>
</feature>
<feature type="transmembrane region" description="Helical" evidence="6">
    <location>
        <begin position="224"/>
        <end position="243"/>
    </location>
</feature>
<comment type="subcellular location">
    <subcellularLocation>
        <location evidence="1">Cell membrane</location>
        <topology evidence="1">Multi-pass membrane protein</topology>
    </subcellularLocation>
</comment>
<dbReference type="GO" id="GO:0005886">
    <property type="term" value="C:plasma membrane"/>
    <property type="evidence" value="ECO:0007669"/>
    <property type="project" value="UniProtKB-SubCell"/>
</dbReference>
<dbReference type="EMBL" id="JBHSWU010001054">
    <property type="protein sequence ID" value="MFC6726350.1"/>
    <property type="molecule type" value="Genomic_DNA"/>
</dbReference>
<feature type="transmembrane region" description="Helical" evidence="6">
    <location>
        <begin position="89"/>
        <end position="108"/>
    </location>
</feature>
<dbReference type="PANTHER" id="PTHR47089">
    <property type="entry name" value="ABC TRANSPORTER, PERMEASE PROTEIN"/>
    <property type="match status" value="1"/>
</dbReference>
<keyword evidence="2" id="KW-1003">Cell membrane</keyword>
<evidence type="ECO:0000313" key="7">
    <source>
        <dbReference type="EMBL" id="MFC6726350.1"/>
    </source>
</evidence>
<feature type="non-terminal residue" evidence="7">
    <location>
        <position position="271"/>
    </location>
</feature>
<feature type="transmembrane region" description="Helical" evidence="6">
    <location>
        <begin position="12"/>
        <end position="34"/>
    </location>
</feature>
<organism evidence="7 8">
    <name type="scientific">Halobium palmae</name>
    <dbReference type="NCBI Taxonomy" id="1776492"/>
    <lineage>
        <taxon>Archaea</taxon>
        <taxon>Methanobacteriati</taxon>
        <taxon>Methanobacteriota</taxon>
        <taxon>Stenosarchaea group</taxon>
        <taxon>Halobacteria</taxon>
        <taxon>Halobacteriales</taxon>
        <taxon>Haloferacaceae</taxon>
        <taxon>Halobium</taxon>
    </lineage>
</organism>
<evidence type="ECO:0000256" key="3">
    <source>
        <dbReference type="ARBA" id="ARBA00022692"/>
    </source>
</evidence>
<dbReference type="AlphaFoldDB" id="A0ABD5S3W0"/>
<evidence type="ECO:0000256" key="4">
    <source>
        <dbReference type="ARBA" id="ARBA00022989"/>
    </source>
</evidence>
<dbReference type="CDD" id="cd06580">
    <property type="entry name" value="TM_PBP1_transp_TpRbsC_like"/>
    <property type="match status" value="1"/>
</dbReference>
<gene>
    <name evidence="7" type="ORF">ACFQE1_18680</name>
</gene>
<sequence length="271" mass="28280">MERLVRASSTERALISLSALLLSMAVGFVLILAAGRMTTCSTARATYFGVGFCYDPVTVYDKLFLGAFGNLSTDPINGQLATTLSETTVLMFAGLAVAVAFRAGIFNIGTQGQLVVGALASAVATLWASAFVSGLLGTLMLVPFGLLVGAAFGGLYGAIPGALKAYADANEVITTIMLNFVATAVALFLVQSYFKDPESVATQTGPLPTYATFPSVVFRARDDFSLLAFAVAVALLVGVYLLIERTSFGYDLRTSGIQPEAAEYGGVDAAR</sequence>
<evidence type="ECO:0000313" key="8">
    <source>
        <dbReference type="Proteomes" id="UP001596328"/>
    </source>
</evidence>
<keyword evidence="3 6" id="KW-0812">Transmembrane</keyword>
<comment type="caution">
    <text evidence="7">The sequence shown here is derived from an EMBL/GenBank/DDBJ whole genome shotgun (WGS) entry which is preliminary data.</text>
</comment>
<feature type="transmembrane region" description="Helical" evidence="6">
    <location>
        <begin position="115"/>
        <end position="136"/>
    </location>
</feature>
<dbReference type="Proteomes" id="UP001596328">
    <property type="component" value="Unassembled WGS sequence"/>
</dbReference>
<evidence type="ECO:0000256" key="6">
    <source>
        <dbReference type="SAM" id="Phobius"/>
    </source>
</evidence>
<name>A0ABD5S3W0_9EURY</name>
<proteinExistence type="predicted"/>
<dbReference type="PANTHER" id="PTHR47089:SF1">
    <property type="entry name" value="GUANOSINE ABC TRANSPORTER PERMEASE PROTEIN NUPP"/>
    <property type="match status" value="1"/>
</dbReference>
<protein>
    <submittedName>
        <fullName evidence="7">ABC transporter permease</fullName>
    </submittedName>
</protein>
<evidence type="ECO:0000256" key="1">
    <source>
        <dbReference type="ARBA" id="ARBA00004651"/>
    </source>
</evidence>
<keyword evidence="5 6" id="KW-0472">Membrane</keyword>
<evidence type="ECO:0000256" key="2">
    <source>
        <dbReference type="ARBA" id="ARBA00022475"/>
    </source>
</evidence>
<keyword evidence="4 6" id="KW-1133">Transmembrane helix</keyword>
<reference evidence="7 8" key="1">
    <citation type="journal article" date="2019" name="Int. J. Syst. Evol. Microbiol.">
        <title>The Global Catalogue of Microorganisms (GCM) 10K type strain sequencing project: providing services to taxonomists for standard genome sequencing and annotation.</title>
        <authorList>
            <consortium name="The Broad Institute Genomics Platform"/>
            <consortium name="The Broad Institute Genome Sequencing Center for Infectious Disease"/>
            <person name="Wu L."/>
            <person name="Ma J."/>
        </authorList>
    </citation>
    <scope>NUCLEOTIDE SEQUENCE [LARGE SCALE GENOMIC DNA]</scope>
    <source>
        <strain evidence="7 8">NBRC 111368</strain>
    </source>
</reference>